<evidence type="ECO:0000313" key="1">
    <source>
        <dbReference type="EMBL" id="KAK9239696.1"/>
    </source>
</evidence>
<comment type="caution">
    <text evidence="1">The sequence shown here is derived from an EMBL/GenBank/DDBJ whole genome shotgun (WGS) entry which is preliminary data.</text>
</comment>
<gene>
    <name evidence="1" type="ORF">V1525DRAFT_430591</name>
</gene>
<sequence length="143" mass="16407">MVRFAPVCRRPARYPAKLIAFMQTELIDKGCRNGDRPYMLNTLKLHVAAVTDLWKQQVDLGITPHPKPRSANVQAMLNGYSEQTYDRNRESYQDRAAGSIFNGYNTEDMLKISRATLSRQDSYGDRIQGSYISYWATTCSSWE</sequence>
<dbReference type="EMBL" id="MU971344">
    <property type="protein sequence ID" value="KAK9239696.1"/>
    <property type="molecule type" value="Genomic_DNA"/>
</dbReference>
<organism evidence="1 2">
    <name type="scientific">Lipomyces kononenkoae</name>
    <name type="common">Yeast</name>
    <dbReference type="NCBI Taxonomy" id="34357"/>
    <lineage>
        <taxon>Eukaryota</taxon>
        <taxon>Fungi</taxon>
        <taxon>Dikarya</taxon>
        <taxon>Ascomycota</taxon>
        <taxon>Saccharomycotina</taxon>
        <taxon>Lipomycetes</taxon>
        <taxon>Lipomycetales</taxon>
        <taxon>Lipomycetaceae</taxon>
        <taxon>Lipomyces</taxon>
    </lineage>
</organism>
<accession>A0ACC3T7Q0</accession>
<keyword evidence="2" id="KW-1185">Reference proteome</keyword>
<name>A0ACC3T7Q0_LIPKO</name>
<reference evidence="2" key="1">
    <citation type="journal article" date="2024" name="Front. Bioeng. Biotechnol.">
        <title>Genome-scale model development and genomic sequencing of the oleaginous clade Lipomyces.</title>
        <authorList>
            <person name="Czajka J.J."/>
            <person name="Han Y."/>
            <person name="Kim J."/>
            <person name="Mondo S.J."/>
            <person name="Hofstad B.A."/>
            <person name="Robles A."/>
            <person name="Haridas S."/>
            <person name="Riley R."/>
            <person name="LaButti K."/>
            <person name="Pangilinan J."/>
            <person name="Andreopoulos W."/>
            <person name="Lipzen A."/>
            <person name="Yan J."/>
            <person name="Wang M."/>
            <person name="Ng V."/>
            <person name="Grigoriev I.V."/>
            <person name="Spatafora J.W."/>
            <person name="Magnuson J.K."/>
            <person name="Baker S.E."/>
            <person name="Pomraning K.R."/>
        </authorList>
    </citation>
    <scope>NUCLEOTIDE SEQUENCE [LARGE SCALE GENOMIC DNA]</scope>
    <source>
        <strain evidence="2">CBS 7786</strain>
    </source>
</reference>
<dbReference type="Proteomes" id="UP001433508">
    <property type="component" value="Unassembled WGS sequence"/>
</dbReference>
<protein>
    <submittedName>
        <fullName evidence="1">Uncharacterized protein</fullName>
    </submittedName>
</protein>
<evidence type="ECO:0000313" key="2">
    <source>
        <dbReference type="Proteomes" id="UP001433508"/>
    </source>
</evidence>
<proteinExistence type="predicted"/>